<evidence type="ECO:0000313" key="3">
    <source>
        <dbReference type="Proteomes" id="UP000320481"/>
    </source>
</evidence>
<dbReference type="AlphaFoldDB" id="A0A5C6J6G9"/>
<evidence type="ECO:0000256" key="1">
    <source>
        <dbReference type="SAM" id="Phobius"/>
    </source>
</evidence>
<sequence>MLVGCLFGEDSPAEYIVIGVCCALFFGLPVLFVLFAMSRMRSNAHEQRAFCRLSRRVVAGERGGMRR</sequence>
<keyword evidence="1" id="KW-0812">Transmembrane</keyword>
<gene>
    <name evidence="2" type="ORF">FRZ03_25035</name>
</gene>
<evidence type="ECO:0000313" key="2">
    <source>
        <dbReference type="EMBL" id="TWV37148.1"/>
    </source>
</evidence>
<keyword evidence="1" id="KW-0472">Membrane</keyword>
<dbReference type="EMBL" id="VOGW01000148">
    <property type="protein sequence ID" value="TWV37148.1"/>
    <property type="molecule type" value="Genomic_DNA"/>
</dbReference>
<organism evidence="2 3">
    <name type="scientific">Streptomyces misionensis</name>
    <dbReference type="NCBI Taxonomy" id="67331"/>
    <lineage>
        <taxon>Bacteria</taxon>
        <taxon>Bacillati</taxon>
        <taxon>Actinomycetota</taxon>
        <taxon>Actinomycetes</taxon>
        <taxon>Kitasatosporales</taxon>
        <taxon>Streptomycetaceae</taxon>
        <taxon>Streptomyces</taxon>
    </lineage>
</organism>
<keyword evidence="1" id="KW-1133">Transmembrane helix</keyword>
<feature type="transmembrane region" description="Helical" evidence="1">
    <location>
        <begin position="15"/>
        <end position="37"/>
    </location>
</feature>
<reference evidence="2" key="1">
    <citation type="journal article" date="2019" name="Microbiol. Resour. Announc.">
        <title>Draft Genomic Sequences of Streptomyces misionensis and Streptomyces albidoflavus, bacteria applied for phytopathogen biocontrol.</title>
        <authorList>
            <person name="Pylro V."/>
            <person name="Dias A."/>
            <person name="Andreote F."/>
            <person name="Varani A."/>
            <person name="Andreote C."/>
            <person name="Bernardo E."/>
            <person name="Martins T."/>
        </authorList>
    </citation>
    <scope>NUCLEOTIDE SEQUENCE [LARGE SCALE GENOMIC DNA]</scope>
    <source>
        <strain evidence="2">66</strain>
    </source>
</reference>
<dbReference type="RefSeq" id="WP_146467392.1">
    <property type="nucleotide sequence ID" value="NZ_VOGW01000148.1"/>
</dbReference>
<comment type="caution">
    <text evidence="2">The sequence shown here is derived from an EMBL/GenBank/DDBJ whole genome shotgun (WGS) entry which is preliminary data.</text>
</comment>
<accession>A0A5C6J6G9</accession>
<proteinExistence type="predicted"/>
<dbReference type="Proteomes" id="UP000320481">
    <property type="component" value="Unassembled WGS sequence"/>
</dbReference>
<protein>
    <submittedName>
        <fullName evidence="2">Uncharacterized protein</fullName>
    </submittedName>
</protein>
<keyword evidence="3" id="KW-1185">Reference proteome</keyword>
<name>A0A5C6J6G9_9ACTN</name>